<sequence>MATSLRLDVGPTSGSRSERKPDNKRPDGGCVGREGRLERVQHLGELRRLISHSAARHAEATPPPSSPLLSFSYSGELRDEGDEVFPSPKTLGSGGPGGDQVKGAGGGVCAREPSEQRLAILRLVPLSALRSCSALFQLPSLRSPPDVSRCTPNASPDGQTHLPTSLLFPVSFPAPLTHLSLTGLVSSPDVS</sequence>
<evidence type="ECO:0000313" key="2">
    <source>
        <dbReference type="EMBL" id="CAB1453024.1"/>
    </source>
</evidence>
<dbReference type="AlphaFoldDB" id="A0A9N7VNZ7"/>
<organism evidence="2 3">
    <name type="scientific">Pleuronectes platessa</name>
    <name type="common">European plaice</name>
    <dbReference type="NCBI Taxonomy" id="8262"/>
    <lineage>
        <taxon>Eukaryota</taxon>
        <taxon>Metazoa</taxon>
        <taxon>Chordata</taxon>
        <taxon>Craniata</taxon>
        <taxon>Vertebrata</taxon>
        <taxon>Euteleostomi</taxon>
        <taxon>Actinopterygii</taxon>
        <taxon>Neopterygii</taxon>
        <taxon>Teleostei</taxon>
        <taxon>Neoteleostei</taxon>
        <taxon>Acanthomorphata</taxon>
        <taxon>Carangaria</taxon>
        <taxon>Pleuronectiformes</taxon>
        <taxon>Pleuronectoidei</taxon>
        <taxon>Pleuronectidae</taxon>
        <taxon>Pleuronectes</taxon>
    </lineage>
</organism>
<dbReference type="EMBL" id="CADEAL010004153">
    <property type="protein sequence ID" value="CAB1453024.1"/>
    <property type="molecule type" value="Genomic_DNA"/>
</dbReference>
<evidence type="ECO:0000256" key="1">
    <source>
        <dbReference type="SAM" id="MobiDB-lite"/>
    </source>
</evidence>
<name>A0A9N7VNZ7_PLEPL</name>
<evidence type="ECO:0000313" key="3">
    <source>
        <dbReference type="Proteomes" id="UP001153269"/>
    </source>
</evidence>
<feature type="compositionally biased region" description="Gly residues" evidence="1">
    <location>
        <begin position="92"/>
        <end position="108"/>
    </location>
</feature>
<protein>
    <submittedName>
        <fullName evidence="2">Uncharacterized protein</fullName>
    </submittedName>
</protein>
<feature type="region of interest" description="Disordered" evidence="1">
    <location>
        <begin position="79"/>
        <end position="109"/>
    </location>
</feature>
<accession>A0A9N7VNZ7</accession>
<gene>
    <name evidence="2" type="ORF">PLEPLA_LOCUS40774</name>
</gene>
<feature type="region of interest" description="Disordered" evidence="1">
    <location>
        <begin position="54"/>
        <end position="73"/>
    </location>
</feature>
<comment type="caution">
    <text evidence="2">The sequence shown here is derived from an EMBL/GenBank/DDBJ whole genome shotgun (WGS) entry which is preliminary data.</text>
</comment>
<proteinExistence type="predicted"/>
<dbReference type="Proteomes" id="UP001153269">
    <property type="component" value="Unassembled WGS sequence"/>
</dbReference>
<feature type="region of interest" description="Disordered" evidence="1">
    <location>
        <begin position="1"/>
        <end position="35"/>
    </location>
</feature>
<feature type="compositionally biased region" description="Basic and acidic residues" evidence="1">
    <location>
        <begin position="16"/>
        <end position="35"/>
    </location>
</feature>
<reference evidence="2" key="1">
    <citation type="submission" date="2020-03" db="EMBL/GenBank/DDBJ databases">
        <authorList>
            <person name="Weist P."/>
        </authorList>
    </citation>
    <scope>NUCLEOTIDE SEQUENCE</scope>
</reference>
<keyword evidence="3" id="KW-1185">Reference proteome</keyword>